<gene>
    <name evidence="5" type="ORF">SAMN05444351_2685</name>
</gene>
<dbReference type="Pfam" id="PF13280">
    <property type="entry name" value="WYL"/>
    <property type="match status" value="1"/>
</dbReference>
<accession>A0A1M5JXE5</accession>
<dbReference type="PANTHER" id="PTHR34580">
    <property type="match status" value="1"/>
</dbReference>
<dbReference type="EMBL" id="FQVX01000002">
    <property type="protein sequence ID" value="SHG45252.1"/>
    <property type="molecule type" value="Genomic_DNA"/>
</dbReference>
<reference evidence="5 6" key="1">
    <citation type="submission" date="2016-11" db="EMBL/GenBank/DDBJ databases">
        <authorList>
            <person name="Jaros S."/>
            <person name="Januszkiewicz K."/>
            <person name="Wedrychowicz H."/>
        </authorList>
    </citation>
    <scope>NUCLEOTIDE SEQUENCE [LARGE SCALE GENOMIC DNA]</scope>
    <source>
        <strain evidence="5 6">DSM 45408</strain>
    </source>
</reference>
<dbReference type="AlphaFoldDB" id="A0A1M5JXE5"/>
<evidence type="ECO:0000256" key="1">
    <source>
        <dbReference type="ARBA" id="ARBA00023015"/>
    </source>
</evidence>
<dbReference type="Proteomes" id="UP000184471">
    <property type="component" value="Unassembled WGS sequence"/>
</dbReference>
<evidence type="ECO:0000259" key="4">
    <source>
        <dbReference type="PROSITE" id="PS51000"/>
    </source>
</evidence>
<dbReference type="Gene3D" id="1.10.10.10">
    <property type="entry name" value="Winged helix-like DNA-binding domain superfamily/Winged helix DNA-binding domain"/>
    <property type="match status" value="1"/>
</dbReference>
<organism evidence="5 6">
    <name type="scientific">Geodermatophilus nigrescens</name>
    <dbReference type="NCBI Taxonomy" id="1070870"/>
    <lineage>
        <taxon>Bacteria</taxon>
        <taxon>Bacillati</taxon>
        <taxon>Actinomycetota</taxon>
        <taxon>Actinomycetes</taxon>
        <taxon>Geodermatophilales</taxon>
        <taxon>Geodermatophilaceae</taxon>
        <taxon>Geodermatophilus</taxon>
    </lineage>
</organism>
<protein>
    <submittedName>
        <fullName evidence="5">Predicted DNA-binding transcriptional regulator YafY, contains an HTH and WYL domains</fullName>
    </submittedName>
</protein>
<dbReference type="STRING" id="1070870.SAMN05444351_2685"/>
<dbReference type="InterPro" id="IPR026881">
    <property type="entry name" value="WYL_dom"/>
</dbReference>
<dbReference type="InterPro" id="IPR036390">
    <property type="entry name" value="WH_DNA-bd_sf"/>
</dbReference>
<dbReference type="RefSeq" id="WP_073420545.1">
    <property type="nucleotide sequence ID" value="NZ_FQVX01000002.1"/>
</dbReference>
<dbReference type="InterPro" id="IPR001034">
    <property type="entry name" value="DeoR_HTH"/>
</dbReference>
<evidence type="ECO:0000313" key="6">
    <source>
        <dbReference type="Proteomes" id="UP000184471"/>
    </source>
</evidence>
<sequence length="331" mass="35345">MSDPAVRTLRLLSLLQTRRFWSGPDLAARLGVSVRTLRRDVERLRELGYPVDASRGTDGGYALARGAALPPLVLDDDEAVALAVGLQAAAAGPVAGMAETSLRVLAKLVQVMPGRLRGRVEALRAVTVPAGVAPAPGSPDAVDPDVLTAVALACRDTERLGFGYAPPDREREERLVEPHRLVSLGRRWYLVAWDLDRGDWRTFRLDRLDAPRGTGSRAAPRRFPAEDAAAWVRERLDKAWARHVVEAEVAAPAEQVRGRIGRWATVTEDLGDACRVRIEGDDLDWATAALVVAGAPFTALSPPGFAAHVRGVAARCAAASRAGAAAPSMGS</sequence>
<keyword evidence="6" id="KW-1185">Reference proteome</keyword>
<dbReference type="InterPro" id="IPR051534">
    <property type="entry name" value="CBASS_pafABC_assoc_protein"/>
</dbReference>
<keyword evidence="2 5" id="KW-0238">DNA-binding</keyword>
<dbReference type="PIRSF" id="PIRSF016838">
    <property type="entry name" value="PafC"/>
    <property type="match status" value="1"/>
</dbReference>
<dbReference type="GO" id="GO:0003677">
    <property type="term" value="F:DNA binding"/>
    <property type="evidence" value="ECO:0007669"/>
    <property type="project" value="UniProtKB-KW"/>
</dbReference>
<evidence type="ECO:0000256" key="3">
    <source>
        <dbReference type="ARBA" id="ARBA00023163"/>
    </source>
</evidence>
<proteinExistence type="predicted"/>
<dbReference type="GO" id="GO:0003700">
    <property type="term" value="F:DNA-binding transcription factor activity"/>
    <property type="evidence" value="ECO:0007669"/>
    <property type="project" value="InterPro"/>
</dbReference>
<dbReference type="InterPro" id="IPR018356">
    <property type="entry name" value="Tscrpt_reg_HTH_DeoR_CS"/>
</dbReference>
<keyword evidence="1" id="KW-0805">Transcription regulation</keyword>
<feature type="domain" description="HTH deoR-type" evidence="4">
    <location>
        <begin position="4"/>
        <end position="63"/>
    </location>
</feature>
<evidence type="ECO:0000256" key="2">
    <source>
        <dbReference type="ARBA" id="ARBA00023125"/>
    </source>
</evidence>
<dbReference type="PROSITE" id="PS51000">
    <property type="entry name" value="HTH_DEOR_2"/>
    <property type="match status" value="1"/>
</dbReference>
<dbReference type="InterPro" id="IPR013196">
    <property type="entry name" value="HTH_11"/>
</dbReference>
<name>A0A1M5JXE5_9ACTN</name>
<dbReference type="PROSITE" id="PS00894">
    <property type="entry name" value="HTH_DEOR_1"/>
    <property type="match status" value="1"/>
</dbReference>
<dbReference type="InterPro" id="IPR036388">
    <property type="entry name" value="WH-like_DNA-bd_sf"/>
</dbReference>
<evidence type="ECO:0000313" key="5">
    <source>
        <dbReference type="EMBL" id="SHG45252.1"/>
    </source>
</evidence>
<dbReference type="PANTHER" id="PTHR34580:SF3">
    <property type="entry name" value="PROTEIN PAFB"/>
    <property type="match status" value="1"/>
</dbReference>
<keyword evidence="3" id="KW-0804">Transcription</keyword>
<dbReference type="PROSITE" id="PS52050">
    <property type="entry name" value="WYL"/>
    <property type="match status" value="1"/>
</dbReference>
<dbReference type="Pfam" id="PF08279">
    <property type="entry name" value="HTH_11"/>
    <property type="match status" value="1"/>
</dbReference>
<dbReference type="SUPFAM" id="SSF46785">
    <property type="entry name" value="Winged helix' DNA-binding domain"/>
    <property type="match status" value="1"/>
</dbReference>
<dbReference type="InterPro" id="IPR028349">
    <property type="entry name" value="PafC-like"/>
</dbReference>
<dbReference type="OrthoDB" id="8555652at2"/>